<feature type="coiled-coil region" evidence="9">
    <location>
        <begin position="45"/>
        <end position="72"/>
    </location>
</feature>
<dbReference type="Gene3D" id="1.20.5.110">
    <property type="match status" value="1"/>
</dbReference>
<feature type="transmembrane region" description="Helical" evidence="11">
    <location>
        <begin position="222"/>
        <end position="243"/>
    </location>
</feature>
<dbReference type="SUPFAM" id="SSF47661">
    <property type="entry name" value="t-snare proteins"/>
    <property type="match status" value="1"/>
</dbReference>
<evidence type="ECO:0000256" key="2">
    <source>
        <dbReference type="ARBA" id="ARBA00022448"/>
    </source>
</evidence>
<dbReference type="PANTHER" id="PTHR12791">
    <property type="entry name" value="GOLGI SNARE BET1-RELATED"/>
    <property type="match status" value="1"/>
</dbReference>
<dbReference type="AlphaFoldDB" id="A0A8H5B0Q4"/>
<dbReference type="Pfam" id="PF09177">
    <property type="entry name" value="STX6_10_61_N"/>
    <property type="match status" value="1"/>
</dbReference>
<comment type="similarity">
    <text evidence="1">Belongs to the syntaxin family.</text>
</comment>
<evidence type="ECO:0000256" key="10">
    <source>
        <dbReference type="SAM" id="MobiDB-lite"/>
    </source>
</evidence>
<feature type="domain" description="T-SNARE coiled-coil homology" evidence="12">
    <location>
        <begin position="152"/>
        <end position="214"/>
    </location>
</feature>
<keyword evidence="4" id="KW-0653">Protein transport</keyword>
<evidence type="ECO:0000256" key="1">
    <source>
        <dbReference type="ARBA" id="ARBA00009063"/>
    </source>
</evidence>
<keyword evidence="7 11" id="KW-0472">Membrane</keyword>
<dbReference type="FunFam" id="1.20.58.90:FF:000004">
    <property type="entry name" value="Syntaxin 10"/>
    <property type="match status" value="1"/>
</dbReference>
<sequence>MSVDPYHAVQQEIQTSLQTASQLRSSYLRIRNMAKEDSEELMWARNEFKATLAALEADLEDLEESVKIVESTDARMFGLDDAEVQSRRRYVTHVRKEIESMRAEVSSSTSSPARNPPHPLAGSSTPTRGMSSPFQDRYEDDEQSSWAREEQQMMMREQDQAIDSIAGTLNTIQQQASLMGQEILVHNEMLDDLENNVDRTDGKVSDGMRRLRKFLRDSEEKGSGWCIVILMVVLMALLLAVILV</sequence>
<dbReference type="OrthoDB" id="546861at2759"/>
<dbReference type="InterPro" id="IPR010989">
    <property type="entry name" value="SNARE"/>
</dbReference>
<comment type="caution">
    <text evidence="13">The sequence shown here is derived from an EMBL/GenBank/DDBJ whole genome shotgun (WGS) entry which is preliminary data.</text>
</comment>
<dbReference type="GO" id="GO:0016020">
    <property type="term" value="C:membrane"/>
    <property type="evidence" value="ECO:0007669"/>
    <property type="project" value="InterPro"/>
</dbReference>
<dbReference type="GO" id="GO:0015031">
    <property type="term" value="P:protein transport"/>
    <property type="evidence" value="ECO:0007669"/>
    <property type="project" value="UniProtKB-KW"/>
</dbReference>
<dbReference type="Gene3D" id="1.20.58.90">
    <property type="match status" value="1"/>
</dbReference>
<evidence type="ECO:0000256" key="9">
    <source>
        <dbReference type="SAM" id="Coils"/>
    </source>
</evidence>
<keyword evidence="5 11" id="KW-1133">Transmembrane helix</keyword>
<gene>
    <name evidence="13" type="ORF">D9611_007053</name>
</gene>
<evidence type="ECO:0000256" key="8">
    <source>
        <dbReference type="ARBA" id="ARBA00037801"/>
    </source>
</evidence>
<dbReference type="GO" id="GO:0048193">
    <property type="term" value="P:Golgi vesicle transport"/>
    <property type="evidence" value="ECO:0007669"/>
    <property type="project" value="InterPro"/>
</dbReference>
<keyword evidence="3 11" id="KW-0812">Transmembrane</keyword>
<evidence type="ECO:0000256" key="11">
    <source>
        <dbReference type="SAM" id="Phobius"/>
    </source>
</evidence>
<protein>
    <recommendedName>
        <fullName evidence="12">t-SNARE coiled-coil homology domain-containing protein</fullName>
    </recommendedName>
</protein>
<evidence type="ECO:0000256" key="4">
    <source>
        <dbReference type="ARBA" id="ARBA00022927"/>
    </source>
</evidence>
<dbReference type="EMBL" id="JAACJK010000221">
    <property type="protein sequence ID" value="KAF5314584.1"/>
    <property type="molecule type" value="Genomic_DNA"/>
</dbReference>
<evidence type="ECO:0000256" key="3">
    <source>
        <dbReference type="ARBA" id="ARBA00022692"/>
    </source>
</evidence>
<feature type="region of interest" description="Disordered" evidence="10">
    <location>
        <begin position="99"/>
        <end position="155"/>
    </location>
</feature>
<evidence type="ECO:0000313" key="14">
    <source>
        <dbReference type="Proteomes" id="UP000541558"/>
    </source>
</evidence>
<dbReference type="InterPro" id="IPR015260">
    <property type="entry name" value="Syntaxin-6/10/61_N"/>
</dbReference>
<comment type="subcellular location">
    <subcellularLocation>
        <location evidence="8">Golgi apparatus</location>
        <location evidence="8">trans-Golgi network membrane</location>
        <topology evidence="8">Single-pass type IV membrane protein</topology>
    </subcellularLocation>
</comment>
<name>A0A8H5B0Q4_9AGAR</name>
<keyword evidence="2" id="KW-0813">Transport</keyword>
<evidence type="ECO:0000256" key="5">
    <source>
        <dbReference type="ARBA" id="ARBA00022989"/>
    </source>
</evidence>
<dbReference type="CDD" id="cd15851">
    <property type="entry name" value="SNARE_Syntaxin6"/>
    <property type="match status" value="1"/>
</dbReference>
<evidence type="ECO:0000259" key="12">
    <source>
        <dbReference type="PROSITE" id="PS50192"/>
    </source>
</evidence>
<evidence type="ECO:0000313" key="13">
    <source>
        <dbReference type="EMBL" id="KAF5314584.1"/>
    </source>
</evidence>
<evidence type="ECO:0000256" key="7">
    <source>
        <dbReference type="ARBA" id="ARBA00023136"/>
    </source>
</evidence>
<dbReference type="GO" id="GO:0005794">
    <property type="term" value="C:Golgi apparatus"/>
    <property type="evidence" value="ECO:0007669"/>
    <property type="project" value="UniProtKB-SubCell"/>
</dbReference>
<evidence type="ECO:0000256" key="6">
    <source>
        <dbReference type="ARBA" id="ARBA00023034"/>
    </source>
</evidence>
<accession>A0A8H5B0Q4</accession>
<dbReference type="Pfam" id="PF05739">
    <property type="entry name" value="SNARE"/>
    <property type="match status" value="1"/>
</dbReference>
<feature type="compositionally biased region" description="Polar residues" evidence="10">
    <location>
        <begin position="122"/>
        <end position="134"/>
    </location>
</feature>
<dbReference type="SUPFAM" id="SSF58038">
    <property type="entry name" value="SNARE fusion complex"/>
    <property type="match status" value="1"/>
</dbReference>
<reference evidence="13 14" key="1">
    <citation type="journal article" date="2020" name="ISME J.">
        <title>Uncovering the hidden diversity of litter-decomposition mechanisms in mushroom-forming fungi.</title>
        <authorList>
            <person name="Floudas D."/>
            <person name="Bentzer J."/>
            <person name="Ahren D."/>
            <person name="Johansson T."/>
            <person name="Persson P."/>
            <person name="Tunlid A."/>
        </authorList>
    </citation>
    <scope>NUCLEOTIDE SEQUENCE [LARGE SCALE GENOMIC DNA]</scope>
    <source>
        <strain evidence="13 14">CBS 175.51</strain>
    </source>
</reference>
<keyword evidence="6" id="KW-0333">Golgi apparatus</keyword>
<dbReference type="InterPro" id="IPR000727">
    <property type="entry name" value="T_SNARE_dom"/>
</dbReference>
<dbReference type="Proteomes" id="UP000541558">
    <property type="component" value="Unassembled WGS sequence"/>
</dbReference>
<organism evidence="13 14">
    <name type="scientific">Ephemerocybe angulata</name>
    <dbReference type="NCBI Taxonomy" id="980116"/>
    <lineage>
        <taxon>Eukaryota</taxon>
        <taxon>Fungi</taxon>
        <taxon>Dikarya</taxon>
        <taxon>Basidiomycota</taxon>
        <taxon>Agaricomycotina</taxon>
        <taxon>Agaricomycetes</taxon>
        <taxon>Agaricomycetidae</taxon>
        <taxon>Agaricales</taxon>
        <taxon>Agaricineae</taxon>
        <taxon>Psathyrellaceae</taxon>
        <taxon>Ephemerocybe</taxon>
    </lineage>
</organism>
<dbReference type="PROSITE" id="PS50192">
    <property type="entry name" value="T_SNARE"/>
    <property type="match status" value="1"/>
</dbReference>
<dbReference type="SMART" id="SM00397">
    <property type="entry name" value="t_SNARE"/>
    <property type="match status" value="1"/>
</dbReference>
<proteinExistence type="inferred from homology"/>
<keyword evidence="14" id="KW-1185">Reference proteome</keyword>
<keyword evidence="9" id="KW-0175">Coiled coil</keyword>
<dbReference type="CDD" id="cd21442">
    <property type="entry name" value="SNARE_NTD_STX6-like"/>
    <property type="match status" value="1"/>
</dbReference>